<feature type="domain" description="Thoeris protein ThsB TIR-like" evidence="1">
    <location>
        <begin position="9"/>
        <end position="112"/>
    </location>
</feature>
<evidence type="ECO:0000313" key="2">
    <source>
        <dbReference type="EMBL" id="QCL10611.1"/>
    </source>
</evidence>
<gene>
    <name evidence="2" type="ORF">pC6.5d_718</name>
</gene>
<evidence type="ECO:0000259" key="1">
    <source>
        <dbReference type="Pfam" id="PF08937"/>
    </source>
</evidence>
<accession>A0A7S4ZTZ8</accession>
<dbReference type="InterPro" id="IPR015032">
    <property type="entry name" value="ThsB__TIR-like_domain"/>
</dbReference>
<geneLocation type="plasmid" evidence="2">
    <name>pC6.5d</name>
</geneLocation>
<dbReference type="Pfam" id="PF08937">
    <property type="entry name" value="ThsB_TIR"/>
    <property type="match status" value="1"/>
</dbReference>
<dbReference type="EMBL" id="MK318989">
    <property type="protein sequence ID" value="QCL10611.1"/>
    <property type="molecule type" value="Genomic_DNA"/>
</dbReference>
<dbReference type="SUPFAM" id="SSF52206">
    <property type="entry name" value="Hypothetical protein MTH538"/>
    <property type="match status" value="1"/>
</dbReference>
<reference evidence="2" key="1">
    <citation type="submission" date="2018-12" db="EMBL/GenBank/DDBJ databases">
        <title>Three Rhizobium rhizogenes strains isolated from the same crown gall tumor carry diverse plasmids.</title>
        <authorList>
            <person name="Pulawska J."/>
            <person name="Kuzmanovic N."/>
        </authorList>
    </citation>
    <scope>NUCLEOTIDE SEQUENCE</scope>
    <source>
        <strain evidence="2">C6.5</strain>
        <plasmid evidence="2">pC6.5d</plasmid>
    </source>
</reference>
<sequence length="143" mass="16235">MSLHQVHVFISHSWTYSGHYKTISSWIFDNNWRFGQAVVDFRNYSVPETNPILDAPNDKMLKEAIHRQIARSHVIVIPTGMYTHYSKWIGKEIDGSVQFGKPILAVNLRGAQRTASVVGRAASDFVAWNSSSVVTGIWNLYNQ</sequence>
<organism evidence="2">
    <name type="scientific">Rhizobium rhizogenes</name>
    <name type="common">Agrobacterium rhizogenes</name>
    <dbReference type="NCBI Taxonomy" id="359"/>
    <lineage>
        <taxon>Bacteria</taxon>
        <taxon>Pseudomonadati</taxon>
        <taxon>Pseudomonadota</taxon>
        <taxon>Alphaproteobacteria</taxon>
        <taxon>Hyphomicrobiales</taxon>
        <taxon>Rhizobiaceae</taxon>
        <taxon>Rhizobium/Agrobacterium group</taxon>
        <taxon>Rhizobium</taxon>
    </lineage>
</organism>
<proteinExistence type="predicted"/>
<name>A0A7S4ZTZ8_RHIRH</name>
<keyword evidence="2" id="KW-0614">Plasmid</keyword>
<dbReference type="InterPro" id="IPR036490">
    <property type="entry name" value="ThsB_TIR-like_sf"/>
</dbReference>
<protein>
    <recommendedName>
        <fullName evidence="1">Thoeris protein ThsB TIR-like domain-containing protein</fullName>
    </recommendedName>
</protein>
<dbReference type="Gene3D" id="3.40.50.9200">
    <property type="entry name" value="Hypothetical protein MTH538"/>
    <property type="match status" value="1"/>
</dbReference>
<dbReference type="AlphaFoldDB" id="A0A7S4ZTZ8"/>